<evidence type="ECO:0000313" key="2">
    <source>
        <dbReference type="Proteomes" id="UP000285961"/>
    </source>
</evidence>
<accession>A0A419ENV7</accession>
<sequence>MMDSKTIMEGEKTMKKLYLIMVTAFLAASFLMGCAHRHDRHYHHDEHDEFHKELDDIHQEYHEGQRGD</sequence>
<comment type="caution">
    <text evidence="1">The sequence shown here is derived from an EMBL/GenBank/DDBJ whole genome shotgun (WGS) entry which is preliminary data.</text>
</comment>
<proteinExistence type="predicted"/>
<gene>
    <name evidence="1" type="ORF">C4532_19060</name>
</gene>
<dbReference type="PROSITE" id="PS51257">
    <property type="entry name" value="PROKAR_LIPOPROTEIN"/>
    <property type="match status" value="1"/>
</dbReference>
<dbReference type="EMBL" id="QZKI01000137">
    <property type="protein sequence ID" value="RJP64530.1"/>
    <property type="molecule type" value="Genomic_DNA"/>
</dbReference>
<dbReference type="Proteomes" id="UP000285961">
    <property type="component" value="Unassembled WGS sequence"/>
</dbReference>
<organism evidence="1 2">
    <name type="scientific">Candidatus Abyssobacteria bacterium SURF_17</name>
    <dbReference type="NCBI Taxonomy" id="2093361"/>
    <lineage>
        <taxon>Bacteria</taxon>
        <taxon>Pseudomonadati</taxon>
        <taxon>Candidatus Hydrogenedentota</taxon>
        <taxon>Candidatus Abyssobacteria</taxon>
    </lineage>
</organism>
<reference evidence="1 2" key="1">
    <citation type="journal article" date="2017" name="ISME J.">
        <title>Energy and carbon metabolisms in a deep terrestrial subsurface fluid microbial community.</title>
        <authorList>
            <person name="Momper L."/>
            <person name="Jungbluth S.P."/>
            <person name="Lee M.D."/>
            <person name="Amend J.P."/>
        </authorList>
    </citation>
    <scope>NUCLEOTIDE SEQUENCE [LARGE SCALE GENOMIC DNA]</scope>
    <source>
        <strain evidence="1">SURF_17</strain>
    </source>
</reference>
<dbReference type="AlphaFoldDB" id="A0A419ENV7"/>
<evidence type="ECO:0008006" key="3">
    <source>
        <dbReference type="Google" id="ProtNLM"/>
    </source>
</evidence>
<protein>
    <recommendedName>
        <fullName evidence="3">Lipoprotein</fullName>
    </recommendedName>
</protein>
<name>A0A419ENV7_9BACT</name>
<evidence type="ECO:0000313" key="1">
    <source>
        <dbReference type="EMBL" id="RJP64530.1"/>
    </source>
</evidence>